<dbReference type="GeneID" id="83003751"/>
<dbReference type="InterPro" id="IPR013321">
    <property type="entry name" value="Arc_rbn_hlx_hlx"/>
</dbReference>
<evidence type="ECO:0000313" key="1">
    <source>
        <dbReference type="EMBL" id="RHJ84635.1"/>
    </source>
</evidence>
<evidence type="ECO:0000313" key="2">
    <source>
        <dbReference type="Proteomes" id="UP000284841"/>
    </source>
</evidence>
<dbReference type="OrthoDB" id="9804867at2"/>
<dbReference type="RefSeq" id="WP_067535609.1">
    <property type="nucleotide sequence ID" value="NZ_AP025567.1"/>
</dbReference>
<sequence length="99" mass="11217">MAAKTANVNSRMQSDIKQQAERILERLGIPRSVAIDMYYRQIIAHNGIPFSVTLPAKVPARDEMTKAEFNRMMATGLQQAKDDDSFNVDEVFKDLETNI</sequence>
<dbReference type="Gene3D" id="1.10.1220.10">
    <property type="entry name" value="Met repressor-like"/>
    <property type="match status" value="1"/>
</dbReference>
<keyword evidence="2" id="KW-1185">Reference proteome</keyword>
<organism evidence="1 2">
    <name type="scientific">Emergencia timonensis</name>
    <dbReference type="NCBI Taxonomy" id="1776384"/>
    <lineage>
        <taxon>Bacteria</taxon>
        <taxon>Bacillati</taxon>
        <taxon>Bacillota</taxon>
        <taxon>Clostridia</taxon>
        <taxon>Peptostreptococcales</taxon>
        <taxon>Anaerovoracaceae</taxon>
        <taxon>Emergencia</taxon>
    </lineage>
</organism>
<dbReference type="NCBIfam" id="TIGR02384">
    <property type="entry name" value="RelB_DinJ"/>
    <property type="match status" value="1"/>
</dbReference>
<gene>
    <name evidence="1" type="ORF">DW099_16815</name>
</gene>
<dbReference type="GO" id="GO:0006355">
    <property type="term" value="P:regulation of DNA-templated transcription"/>
    <property type="evidence" value="ECO:0007669"/>
    <property type="project" value="InterPro"/>
</dbReference>
<dbReference type="STRING" id="1776384.GCA_900086585_01371"/>
<protein>
    <submittedName>
        <fullName evidence="1">Type II toxin-antitoxin system RelB/DinJ family antitoxin</fullName>
    </submittedName>
</protein>
<proteinExistence type="predicted"/>
<accession>A0A415DW34</accession>
<dbReference type="EMBL" id="QRMS01000006">
    <property type="protein sequence ID" value="RHJ84635.1"/>
    <property type="molecule type" value="Genomic_DNA"/>
</dbReference>
<comment type="caution">
    <text evidence="1">The sequence shown here is derived from an EMBL/GenBank/DDBJ whole genome shotgun (WGS) entry which is preliminary data.</text>
</comment>
<dbReference type="AlphaFoldDB" id="A0A415DW34"/>
<dbReference type="InterPro" id="IPR007337">
    <property type="entry name" value="RelB/DinJ"/>
</dbReference>
<dbReference type="Proteomes" id="UP000284841">
    <property type="component" value="Unassembled WGS sequence"/>
</dbReference>
<name>A0A415DW34_9FIRM</name>
<reference evidence="1 2" key="1">
    <citation type="submission" date="2018-08" db="EMBL/GenBank/DDBJ databases">
        <title>A genome reference for cultivated species of the human gut microbiota.</title>
        <authorList>
            <person name="Zou Y."/>
            <person name="Xue W."/>
            <person name="Luo G."/>
        </authorList>
    </citation>
    <scope>NUCLEOTIDE SEQUENCE [LARGE SCALE GENOMIC DNA]</scope>
    <source>
        <strain evidence="1 2">AM07-24</strain>
    </source>
</reference>
<dbReference type="Pfam" id="PF04221">
    <property type="entry name" value="RelB"/>
    <property type="match status" value="1"/>
</dbReference>